<accession>A0ACC3AAK1</accession>
<gene>
    <name evidence="1" type="primary">BBC1</name>
    <name evidence="1" type="ORF">H2198_003789</name>
</gene>
<keyword evidence="2" id="KW-1185">Reference proteome</keyword>
<dbReference type="EMBL" id="JAPDRQ010000052">
    <property type="protein sequence ID" value="KAJ9658359.1"/>
    <property type="molecule type" value="Genomic_DNA"/>
</dbReference>
<organism evidence="1 2">
    <name type="scientific">Neophaeococcomyces mojaviensis</name>
    <dbReference type="NCBI Taxonomy" id="3383035"/>
    <lineage>
        <taxon>Eukaryota</taxon>
        <taxon>Fungi</taxon>
        <taxon>Dikarya</taxon>
        <taxon>Ascomycota</taxon>
        <taxon>Pezizomycotina</taxon>
        <taxon>Eurotiomycetes</taxon>
        <taxon>Chaetothyriomycetidae</taxon>
        <taxon>Chaetothyriales</taxon>
        <taxon>Chaetothyriales incertae sedis</taxon>
        <taxon>Neophaeococcomyces</taxon>
    </lineage>
</organism>
<sequence>MTVPFKVKALYEYRSSEPDDLNFENGQIITVTDDEDADWYTGEYASADGQKQEGLFPRNFVEKYEPAIPTRPTRAPRKAAPPEAVETQTTAKVPEPAPPPAAVPPAAHEPAKEAEIDPPREFVEPVPAPKAEAQPPASVVESKPAAKKAPPVVEKPSSSSFRDRIAAFNKPAAAPVTPFKPAATGGGVGFIKKPFVAPPPSRNAYVPPPRDLPAQKIPQREEEPETERVEAEPEARPQRAAPEEPAAEDDQPKPTSLKDRIALLQKQQLEQAQRHADHAKKKEKPKRPPKTRTDSSEMHSELPDESVPLERASVEAPRREEAVDDDITPSRTSIEEANAAPTPPMPSRELVSDTNDADDSGAADTEDAQETSTEEERVKPKSVKSPPPTARPEASAEAEEEEGTDTEEEEDPEVRRRRELRERMAKMSGGMGMMGMFGAGAAPGPRKTKAPREERPPESQTQEEIARAPPVPIMALPGMSNLKQMPRPAPGSEEEDESAQPTPTAAHDVEEDYLSQKPSRKSTERSMPLSPQDRAPPPLPPTDRPEPPQTPGARPVPPPPPPTKTPGELPLARDMDEPDDEDDGILSPPPNARPLSVATSATPRAVPPPLPVQPSSAGVDEAPTSARPVPMSPTSPQSRPPPPPPPGQLLPRRTTNDSSIHVPPKDDSDEEVTEYDGDYDTDIASNAKHKAALKSHNRDSSEGALSDDAPASALSPQSRAIPPVPSAAPRDVPPPPPPSAAPRPQESFEAPRAIPPPLPPLQQPQAPPPPLRQSVDSPRTAPPIPPPQSSREGPDYDPYRSSTYQPALPGMIASLRRPTEEFDDDDDEQPELSHPNYAPPPPMERPVPPPPPTERAVPPPPPPPPSAAAPVYNEPEPTSMSGALSALKPSTELGRSNTTSRRSADVSRQTHDQGFIASDVDVGQNSMWWTQENNPPPVLQNRNDVLWEVESSTNQKRGGKTSVSRDVYVLYQDYSQTTINATFDASEPTHVSFEQSHERPPMQPRKDQLESASETYGAKIAKAAEKASGSTVGDGSAQEFVLSLMRPLNSALMPVGTRSYGALVYANLANASTQQFDEIRPGDIITFRNAKFAGHKGGLHQKYSQDVGNHVGVVIDWDGTKKKIRAWEQGNQEKGKKAKVRDESYRVADLKSGEVQVWRVMPRSYVNWGTT</sequence>
<comment type="caution">
    <text evidence="1">The sequence shown here is derived from an EMBL/GenBank/DDBJ whole genome shotgun (WGS) entry which is preliminary data.</text>
</comment>
<evidence type="ECO:0000313" key="2">
    <source>
        <dbReference type="Proteomes" id="UP001172386"/>
    </source>
</evidence>
<dbReference type="Proteomes" id="UP001172386">
    <property type="component" value="Unassembled WGS sequence"/>
</dbReference>
<reference evidence="1" key="1">
    <citation type="submission" date="2022-10" db="EMBL/GenBank/DDBJ databases">
        <title>Culturing micro-colonial fungi from biological soil crusts in the Mojave desert and describing Neophaeococcomyces mojavensis, and introducing the new genera and species Taxawa tesnikishii.</title>
        <authorList>
            <person name="Kurbessoian T."/>
            <person name="Stajich J.E."/>
        </authorList>
    </citation>
    <scope>NUCLEOTIDE SEQUENCE</scope>
    <source>
        <strain evidence="1">JES_112</strain>
    </source>
</reference>
<name>A0ACC3AAK1_9EURO</name>
<protein>
    <submittedName>
        <fullName evidence="1">Assembly of actin patch protein</fullName>
    </submittedName>
</protein>
<proteinExistence type="predicted"/>
<evidence type="ECO:0000313" key="1">
    <source>
        <dbReference type="EMBL" id="KAJ9658359.1"/>
    </source>
</evidence>